<protein>
    <recommendedName>
        <fullName evidence="5">Secreted protein</fullName>
    </recommendedName>
</protein>
<evidence type="ECO:0000313" key="3">
    <source>
        <dbReference type="EMBL" id="KAL3406332.1"/>
    </source>
</evidence>
<name>A0ABD2XNH7_9HYME</name>
<dbReference type="EMBL" id="JBJJXI010000019">
    <property type="protein sequence ID" value="KAL3406332.1"/>
    <property type="molecule type" value="Genomic_DNA"/>
</dbReference>
<feature type="region of interest" description="Disordered" evidence="1">
    <location>
        <begin position="32"/>
        <end position="52"/>
    </location>
</feature>
<evidence type="ECO:0000313" key="4">
    <source>
        <dbReference type="Proteomes" id="UP001627154"/>
    </source>
</evidence>
<evidence type="ECO:0008006" key="5">
    <source>
        <dbReference type="Google" id="ProtNLM"/>
    </source>
</evidence>
<feature type="chain" id="PRO_5044831913" description="Secreted protein" evidence="2">
    <location>
        <begin position="28"/>
        <end position="79"/>
    </location>
</feature>
<comment type="caution">
    <text evidence="3">The sequence shown here is derived from an EMBL/GenBank/DDBJ whole genome shotgun (WGS) entry which is preliminary data.</text>
</comment>
<dbReference type="AlphaFoldDB" id="A0ABD2XNH7"/>
<feature type="signal peptide" evidence="2">
    <location>
        <begin position="1"/>
        <end position="27"/>
    </location>
</feature>
<reference evidence="3 4" key="1">
    <citation type="journal article" date="2024" name="bioRxiv">
        <title>A reference genome for Trichogramma kaykai: A tiny desert-dwelling parasitoid wasp with competing sex-ratio distorters.</title>
        <authorList>
            <person name="Culotta J."/>
            <person name="Lindsey A.R."/>
        </authorList>
    </citation>
    <scope>NUCLEOTIDE SEQUENCE [LARGE SCALE GENOMIC DNA]</scope>
    <source>
        <strain evidence="3 4">KSX58</strain>
    </source>
</reference>
<sequence>MSPPDSPSLCVCMCVCVCVCVADLGLCAQGPTHAGRPEKKDQGGSSSSSSSSYVVKIYRAYSTKAPLGNSSIHLMNRTR</sequence>
<organism evidence="3 4">
    <name type="scientific">Trichogramma kaykai</name>
    <dbReference type="NCBI Taxonomy" id="54128"/>
    <lineage>
        <taxon>Eukaryota</taxon>
        <taxon>Metazoa</taxon>
        <taxon>Ecdysozoa</taxon>
        <taxon>Arthropoda</taxon>
        <taxon>Hexapoda</taxon>
        <taxon>Insecta</taxon>
        <taxon>Pterygota</taxon>
        <taxon>Neoptera</taxon>
        <taxon>Endopterygota</taxon>
        <taxon>Hymenoptera</taxon>
        <taxon>Apocrita</taxon>
        <taxon>Proctotrupomorpha</taxon>
        <taxon>Chalcidoidea</taxon>
        <taxon>Trichogrammatidae</taxon>
        <taxon>Trichogramma</taxon>
    </lineage>
</organism>
<accession>A0ABD2XNH7</accession>
<dbReference type="Proteomes" id="UP001627154">
    <property type="component" value="Unassembled WGS sequence"/>
</dbReference>
<evidence type="ECO:0000256" key="1">
    <source>
        <dbReference type="SAM" id="MobiDB-lite"/>
    </source>
</evidence>
<keyword evidence="2" id="KW-0732">Signal</keyword>
<proteinExistence type="predicted"/>
<keyword evidence="4" id="KW-1185">Reference proteome</keyword>
<gene>
    <name evidence="3" type="ORF">TKK_001674</name>
</gene>
<evidence type="ECO:0000256" key="2">
    <source>
        <dbReference type="SAM" id="SignalP"/>
    </source>
</evidence>